<dbReference type="InterPro" id="IPR045351">
    <property type="entry name" value="DUF6531"/>
</dbReference>
<protein>
    <submittedName>
        <fullName evidence="5">DUF6531 domain-containing protein</fullName>
    </submittedName>
</protein>
<evidence type="ECO:0000259" key="4">
    <source>
        <dbReference type="Pfam" id="PF25023"/>
    </source>
</evidence>
<organism evidence="5 6">
    <name type="scientific">Paraburkholderia metrosideri</name>
    <dbReference type="NCBI Taxonomy" id="580937"/>
    <lineage>
        <taxon>Bacteria</taxon>
        <taxon>Pseudomonadati</taxon>
        <taxon>Pseudomonadota</taxon>
        <taxon>Betaproteobacteria</taxon>
        <taxon>Burkholderiales</taxon>
        <taxon>Burkholderiaceae</taxon>
        <taxon>Paraburkholderia</taxon>
    </lineage>
</organism>
<dbReference type="InterPro" id="IPR006530">
    <property type="entry name" value="YD"/>
</dbReference>
<comment type="caution">
    <text evidence="5">The sequence shown here is derived from an EMBL/GenBank/DDBJ whole genome shotgun (WGS) entry which is preliminary data.</text>
</comment>
<keyword evidence="2" id="KW-0732">Signal</keyword>
<feature type="chain" id="PRO_5047268024" evidence="2">
    <location>
        <begin position="20"/>
        <end position="812"/>
    </location>
</feature>
<reference evidence="5 6" key="1">
    <citation type="journal article" date="2024" name="Chem. Sci.">
        <title>Discovery of megapolipeptins by genome mining of a Burkholderiales bacteria collection.</title>
        <authorList>
            <person name="Paulo B.S."/>
            <person name="Recchia M.J.J."/>
            <person name="Lee S."/>
            <person name="Fergusson C.H."/>
            <person name="Romanowski S.B."/>
            <person name="Hernandez A."/>
            <person name="Krull N."/>
            <person name="Liu D.Y."/>
            <person name="Cavanagh H."/>
            <person name="Bos A."/>
            <person name="Gray C.A."/>
            <person name="Murphy B.T."/>
            <person name="Linington R.G."/>
            <person name="Eustaquio A.S."/>
        </authorList>
    </citation>
    <scope>NUCLEOTIDE SEQUENCE [LARGE SCALE GENOMIC DNA]</scope>
    <source>
        <strain evidence="5 6">RL17-338-BIC-A</strain>
    </source>
</reference>
<evidence type="ECO:0000259" key="3">
    <source>
        <dbReference type="Pfam" id="PF20148"/>
    </source>
</evidence>
<proteinExistence type="predicted"/>
<evidence type="ECO:0000256" key="2">
    <source>
        <dbReference type="SAM" id="SignalP"/>
    </source>
</evidence>
<name>A0ABW9DYL4_9BURK</name>
<sequence length="812" mass="87032">MIRLLAAFGLLLITFGANADYTSDCTSRYAESGAIQGTKWCALDVASNTPGGPGGYSCLNDVDLIKQWCAGTTDPQPEQSCPVADPVYPGSGAVTLTQGDFVSGDDMPMIFERTYRSTPLAKNVSAMGPVWFHNWQRNLNLANANSGSSSKVMAYRGNGEPVTFNWSAGTWRTAGFTGLALAQNGSEWALTDLNTDAVESYSAQGVLLSESTRTGFVRTLTYDGAGLLTAITQHAAGTDANKDITLRLDYDDKRRLSRLNDPLGGMTQYAYDANSNLTTVTWPDGYAHRYVYDDARFRNALTGEIDEAGNSIATWNYDVQGRATAVSHPDAARNVQFAYNTGSTVITDSRRATTLNMSSIGGVLRPTGSTSTAGATSSAWEATGNLLKDTDASGGASEYSYDDAGRPVRVTTSNGAGTSILTIRYADATSLHPAMIASPGVMQSFVYDTRGNVTGVSETPTTDVTGASGFDAVRADGVTIAYGMTYDATNRLSFVQQLADGKAPVQWVVTRDPTGNVFSIYNHAENVASEIISRDAIHRPLGGYNPTGDFSLRYDRRGRIDYFKFQEYASAPNGGVRRIFKVRFTYSPDSQVVSRSGTVAINGSILDLNDGTDIPISSDEIDQWLDNYNYGDSPVGPPANLQGARQLLRGGSGASLGTVCQSCHFEVGLIDGAARGIILAWRLAKNPVVRYGIGQGVKKTRDAIERFKEQCKPAAETEVDGIPPGRITSEYTDMTVGRSVRNVRTDVGKAEFEANLRSDGWVQTLSKDGKADIFTKGERQYTVRDDSNEGSITAGYAVGGGKATVKIRLSGK</sequence>
<dbReference type="PANTHER" id="PTHR32305:SF15">
    <property type="entry name" value="PROTEIN RHSA-RELATED"/>
    <property type="match status" value="1"/>
</dbReference>
<evidence type="ECO:0000313" key="6">
    <source>
        <dbReference type="Proteomes" id="UP001629432"/>
    </source>
</evidence>
<dbReference type="NCBIfam" id="TIGR01643">
    <property type="entry name" value="YD_repeat_2x"/>
    <property type="match status" value="2"/>
</dbReference>
<keyword evidence="1" id="KW-0677">Repeat</keyword>
<feature type="domain" description="DUF6531" evidence="3">
    <location>
        <begin position="85"/>
        <end position="164"/>
    </location>
</feature>
<gene>
    <name evidence="5" type="ORF">PQQ63_20055</name>
</gene>
<dbReference type="InterPro" id="IPR056823">
    <property type="entry name" value="TEN-like_YD-shell"/>
</dbReference>
<dbReference type="Pfam" id="PF05593">
    <property type="entry name" value="RHS_repeat"/>
    <property type="match status" value="1"/>
</dbReference>
<evidence type="ECO:0000313" key="5">
    <source>
        <dbReference type="EMBL" id="MFM0638987.1"/>
    </source>
</evidence>
<dbReference type="RefSeq" id="WP_408233884.1">
    <property type="nucleotide sequence ID" value="NZ_JAQQCF010000017.1"/>
</dbReference>
<accession>A0ABW9DYL4</accession>
<dbReference type="Pfam" id="PF20148">
    <property type="entry name" value="DUF6531"/>
    <property type="match status" value="1"/>
</dbReference>
<evidence type="ECO:0000256" key="1">
    <source>
        <dbReference type="ARBA" id="ARBA00022737"/>
    </source>
</evidence>
<dbReference type="PANTHER" id="PTHR32305">
    <property type="match status" value="1"/>
</dbReference>
<dbReference type="InterPro" id="IPR050708">
    <property type="entry name" value="T6SS_VgrG/RHS"/>
</dbReference>
<dbReference type="Proteomes" id="UP001629432">
    <property type="component" value="Unassembled WGS sequence"/>
</dbReference>
<dbReference type="Gene3D" id="2.180.10.10">
    <property type="entry name" value="RHS repeat-associated core"/>
    <property type="match status" value="1"/>
</dbReference>
<keyword evidence="6" id="KW-1185">Reference proteome</keyword>
<dbReference type="EMBL" id="JAQQCF010000017">
    <property type="protein sequence ID" value="MFM0638987.1"/>
    <property type="molecule type" value="Genomic_DNA"/>
</dbReference>
<dbReference type="InterPro" id="IPR031325">
    <property type="entry name" value="RHS_repeat"/>
</dbReference>
<feature type="signal peptide" evidence="2">
    <location>
        <begin position="1"/>
        <end position="19"/>
    </location>
</feature>
<dbReference type="Pfam" id="PF25023">
    <property type="entry name" value="TEN_YD-shell"/>
    <property type="match status" value="1"/>
</dbReference>
<feature type="domain" description="Teneurin-like YD-shell" evidence="4">
    <location>
        <begin position="200"/>
        <end position="341"/>
    </location>
</feature>